<dbReference type="SUPFAM" id="SSF90257">
    <property type="entry name" value="Myosin rod fragments"/>
    <property type="match status" value="1"/>
</dbReference>
<feature type="coiled-coil region" evidence="2">
    <location>
        <begin position="169"/>
        <end position="259"/>
    </location>
</feature>
<evidence type="ECO:0000313" key="6">
    <source>
        <dbReference type="EMBL" id="SOY29405.1"/>
    </source>
</evidence>
<dbReference type="Pfam" id="PF24568">
    <property type="entry name" value="CC_PcsB"/>
    <property type="match status" value="1"/>
</dbReference>
<sequence>MKIWKKMAVLAAVALLIGAVDSVAGPGWVSAITATRDKINKTQREKDDLEDELNKTQDNLDQLEGKRDTLEKELNYLNSQLSSVVENLENLESQIREKEQEIADTQAALDEAKATEAWQYESMVILVRCMYEQPEENYLTVLLSAGSFSEVLNMADRIEKMVAYDQKMLEAYKENRILIEESEARLQEEKIQLEALQAQAQEERDKVSGMINQTSNSIAKYGNQISDAEKKALAYEAQIKEKEEDLEYLKQVLAEEIAKSQAAANGVWRDISEVSFAEGDKKLLANLIYCEAGAEPYEGKVAVGSVVINRVLSSQYPDTVLGVIYQNRQFSPVASGRLDLALAADIANNDCYRAAEEAMSGISNVGNCVYFRTPIEGLSGISIGGHIFY</sequence>
<evidence type="ECO:0000259" key="5">
    <source>
        <dbReference type="Pfam" id="PF24568"/>
    </source>
</evidence>
<name>A0A2K4ZG19_9FIRM</name>
<dbReference type="Pfam" id="PF07486">
    <property type="entry name" value="Hydrolase_2"/>
    <property type="match status" value="1"/>
</dbReference>
<evidence type="ECO:0000259" key="4">
    <source>
        <dbReference type="Pfam" id="PF07486"/>
    </source>
</evidence>
<dbReference type="AlphaFoldDB" id="A0A2K4ZG19"/>
<accession>A0A2K4ZG19</accession>
<feature type="signal peptide" evidence="3">
    <location>
        <begin position="1"/>
        <end position="24"/>
    </location>
</feature>
<dbReference type="InterPro" id="IPR042047">
    <property type="entry name" value="SleB_dom1"/>
</dbReference>
<dbReference type="InterPro" id="IPR057309">
    <property type="entry name" value="PcsB_CC"/>
</dbReference>
<feature type="domain" description="Peptidoglycan hydrolase PcsB coiled-coil" evidence="5">
    <location>
        <begin position="130"/>
        <end position="181"/>
    </location>
</feature>
<reference evidence="6 7" key="1">
    <citation type="submission" date="2018-01" db="EMBL/GenBank/DDBJ databases">
        <authorList>
            <person name="Gaut B.S."/>
            <person name="Morton B.R."/>
            <person name="Clegg M.T."/>
            <person name="Duvall M.R."/>
        </authorList>
    </citation>
    <scope>NUCLEOTIDE SEQUENCE [LARGE SCALE GENOMIC DNA]</scope>
    <source>
        <strain evidence="6">GP69</strain>
    </source>
</reference>
<organism evidence="6 7">
    <name type="scientific">Acetatifactor muris</name>
    <dbReference type="NCBI Taxonomy" id="879566"/>
    <lineage>
        <taxon>Bacteria</taxon>
        <taxon>Bacillati</taxon>
        <taxon>Bacillota</taxon>
        <taxon>Clostridia</taxon>
        <taxon>Lachnospirales</taxon>
        <taxon>Lachnospiraceae</taxon>
        <taxon>Acetatifactor</taxon>
    </lineage>
</organism>
<keyword evidence="7" id="KW-1185">Reference proteome</keyword>
<feature type="domain" description="Cell wall hydrolase SleB" evidence="4">
    <location>
        <begin position="295"/>
        <end position="375"/>
    </location>
</feature>
<protein>
    <submittedName>
        <fullName evidence="6">Spore cortex-lytic enzyme</fullName>
    </submittedName>
</protein>
<evidence type="ECO:0000256" key="2">
    <source>
        <dbReference type="SAM" id="Coils"/>
    </source>
</evidence>
<gene>
    <name evidence="6" type="primary">sleB_2</name>
    <name evidence="6" type="ORF">AMURIS_02120</name>
</gene>
<dbReference type="RefSeq" id="WP_242982391.1">
    <property type="nucleotide sequence ID" value="NZ_JANJZD010000009.1"/>
</dbReference>
<dbReference type="GO" id="GO:0016787">
    <property type="term" value="F:hydrolase activity"/>
    <property type="evidence" value="ECO:0007669"/>
    <property type="project" value="InterPro"/>
</dbReference>
<keyword evidence="1 3" id="KW-0732">Signal</keyword>
<feature type="coiled-coil region" evidence="2">
    <location>
        <begin position="32"/>
        <end position="115"/>
    </location>
</feature>
<feature type="chain" id="PRO_5039103683" evidence="3">
    <location>
        <begin position="25"/>
        <end position="389"/>
    </location>
</feature>
<dbReference type="InterPro" id="IPR011105">
    <property type="entry name" value="Cell_wall_hydrolase_SleB"/>
</dbReference>
<dbReference type="Proteomes" id="UP000236311">
    <property type="component" value="Unassembled WGS sequence"/>
</dbReference>
<dbReference type="Gene3D" id="1.10.10.2520">
    <property type="entry name" value="Cell wall hydrolase SleB, domain 1"/>
    <property type="match status" value="1"/>
</dbReference>
<keyword evidence="2" id="KW-0175">Coiled coil</keyword>
<evidence type="ECO:0000256" key="3">
    <source>
        <dbReference type="SAM" id="SignalP"/>
    </source>
</evidence>
<dbReference type="Gene3D" id="6.10.250.3150">
    <property type="match status" value="1"/>
</dbReference>
<dbReference type="EMBL" id="OFSM01000009">
    <property type="protein sequence ID" value="SOY29405.1"/>
    <property type="molecule type" value="Genomic_DNA"/>
</dbReference>
<proteinExistence type="predicted"/>
<evidence type="ECO:0000313" key="7">
    <source>
        <dbReference type="Proteomes" id="UP000236311"/>
    </source>
</evidence>
<evidence type="ECO:0000256" key="1">
    <source>
        <dbReference type="ARBA" id="ARBA00022729"/>
    </source>
</evidence>